<comment type="caution">
    <text evidence="1">The sequence shown here is derived from an EMBL/GenBank/DDBJ whole genome shotgun (WGS) entry which is preliminary data.</text>
</comment>
<protein>
    <submittedName>
        <fullName evidence="1">Uncharacterized protein</fullName>
    </submittedName>
</protein>
<dbReference type="AlphaFoldDB" id="A0A6G3QVN6"/>
<sequence>MVRPSRKCGPGEDVGRILRMFGEQAGTPMPTTGSVVVGLSGSVFSSLAPRSRIES</sequence>
<reference evidence="1" key="1">
    <citation type="submission" date="2020-01" db="EMBL/GenBank/DDBJ databases">
        <title>Insect and environment-associated Actinomycetes.</title>
        <authorList>
            <person name="Currrie C."/>
            <person name="Chevrette M."/>
            <person name="Carlson C."/>
            <person name="Stubbendieck R."/>
            <person name="Wendt-Pienkowski E."/>
        </authorList>
    </citation>
    <scope>NUCLEOTIDE SEQUENCE</scope>
    <source>
        <strain evidence="1">SID14436</strain>
    </source>
</reference>
<accession>A0A6G3QVN6</accession>
<name>A0A6G3QVN6_9ACTN</name>
<dbReference type="EMBL" id="JAAGMD010000477">
    <property type="protein sequence ID" value="NEA87553.1"/>
    <property type="molecule type" value="Genomic_DNA"/>
</dbReference>
<evidence type="ECO:0000313" key="1">
    <source>
        <dbReference type="EMBL" id="NEA87553.1"/>
    </source>
</evidence>
<dbReference type="RefSeq" id="WP_164336813.1">
    <property type="nucleotide sequence ID" value="NZ_JAAGMD010000477.1"/>
</dbReference>
<organism evidence="1">
    <name type="scientific">Streptomyces sp. SID14436</name>
    <dbReference type="NCBI Taxonomy" id="2706070"/>
    <lineage>
        <taxon>Bacteria</taxon>
        <taxon>Bacillati</taxon>
        <taxon>Actinomycetota</taxon>
        <taxon>Actinomycetes</taxon>
        <taxon>Kitasatosporales</taxon>
        <taxon>Streptomycetaceae</taxon>
        <taxon>Streptomyces</taxon>
    </lineage>
</organism>
<proteinExistence type="predicted"/>
<gene>
    <name evidence="1" type="ORF">G3I53_16265</name>
</gene>